<name>A0A059Q9S6_9BACT</name>
<dbReference type="SMART" id="SM00560">
    <property type="entry name" value="LamGL"/>
    <property type="match status" value="3"/>
</dbReference>
<feature type="domain" description="LamG-like jellyroll fold" evidence="4">
    <location>
        <begin position="50"/>
        <end position="178"/>
    </location>
</feature>
<evidence type="ECO:0000256" key="2">
    <source>
        <dbReference type="ARBA" id="ARBA00023157"/>
    </source>
</evidence>
<feature type="signal peptide" evidence="3">
    <location>
        <begin position="1"/>
        <end position="22"/>
    </location>
</feature>
<sequence length="1214" mass="128842">MKTSIATLALGVIITFAVPTTAATLRFDGVSGQVIVGSSTLLKISDNTATWEAWIHPAEQGTAPSTIMSREGEYLFARLTNGNLGWAVANTSPGWVFSDTGVFFPLSAWMHVAFVYDGSNMRLYTNGLLATSQSATGNIGDAIAAQNDFRIGARQAIPSFFDGQLDEVRVWGVARSAADVAAWLNRPLAGSEAGLLAYYQFNEGFGSVTGDSTTNDLFGAFAGVVTWNRAFDTLPGPIPESVPATLVTSTNAVLNALVNTNRTRATNFFRWGPGSAALSFDGVDDEVIVPHDATLNSYPLTLTAWVRVEPGGNGGIMNKYAASANGWRMFVSAGRVRAVYFRDANNRLLGNTPGSSDVVTVPIDDGQWHHVAFTVDDTGGKVYLDGALSGNAPWLGTPGQATITSPVQIGWAGGGFLDGQIDDAAIWNAALSQSAISNLIAGGQTIGHAQYSNVVAHWSMDAGAGTILTDVNGHGHDGAFSGFPVWKAEARPVLTNQTPRQVVSGNNSALDLDGGNDYVDVPDGTWFGGNFTVEFKAYVRSYSSFSHFLDFGNGTNQDNVLIALGAGASGRIDLHFYSNNIPSVLSSPASIPRNEWVHLAVTLQGAQASLYLNGALWARGNMNIPRSVVRTNAFLGRSNWPTDPYADALMDDVRIWNTARTGEQIRQFIDQPAPTGDPTLLLNYRFNESSGMIAIDSRTTGSRNGTYVNGAGRLPESPVTAPLAGLGRGTVYHAQVVAESTNGVSRSGIQRFATLAPGSGTALEFDGINDHVTVTGISDVTGNEATVEFWMKANSLKEQAVFNLVELPPGTISLSQFRARLPRADGSISWDWGLTPSRTLAYTPPVPVVGAWHHFAFVSSVSGNYMRIFRNGVLEAQRSGADAVAFRRLTIGRYVDGATNSFDGELDEFRVWTVARTETQIQENLNNRLAGDEPGLTACFRMDEGSGPFLIDASVNARHGMLINGTAHVGSTAPVGVPVATTRLAASVGFGSATLNGSVNGDGTLPSRFWFEYGVNNLNRTNSIQSLSPGDAVEMVSATVIDLQGGVTHSFRLVAANDNGTNYGAIQTFFMPFPASGYALQFNGSNYVNLGASTLLKVTTALSVEAWIYPTGPGDASGGGIIVNKEGEYEFARFADGTLRWAVANSNPGWVFVNTGIIAPSNQWMHVAFTYYGGGFMKLYTNGVPASTNTATGNIGDAVPGMNELWIGARQGGG</sequence>
<feature type="domain" description="LamG-like jellyroll fold" evidence="4">
    <location>
        <begin position="783"/>
        <end position="919"/>
    </location>
</feature>
<dbReference type="AlphaFoldDB" id="A0A059Q9S6"/>
<evidence type="ECO:0000256" key="3">
    <source>
        <dbReference type="SAM" id="SignalP"/>
    </source>
</evidence>
<accession>A0A059Q9S6</accession>
<feature type="domain" description="LamG-like jellyroll fold" evidence="4">
    <location>
        <begin position="300"/>
        <end position="434"/>
    </location>
</feature>
<keyword evidence="2" id="KW-1015">Disulfide bond</keyword>
<protein>
    <submittedName>
        <fullName evidence="5">VCBS</fullName>
    </submittedName>
</protein>
<evidence type="ECO:0000313" key="5">
    <source>
        <dbReference type="EMBL" id="AGW45546.1"/>
    </source>
</evidence>
<dbReference type="PANTHER" id="PTHR42535:SF2">
    <property type="entry name" value="CHROMOSOME UNDETERMINED SCAFFOLD_146, WHOLE GENOME SHOTGUN SEQUENCE"/>
    <property type="match status" value="1"/>
</dbReference>
<dbReference type="SUPFAM" id="SSF49899">
    <property type="entry name" value="Concanavalin A-like lectins/glucanases"/>
    <property type="match status" value="5"/>
</dbReference>
<feature type="chain" id="PRO_5001578825" evidence="3">
    <location>
        <begin position="23"/>
        <end position="1214"/>
    </location>
</feature>
<evidence type="ECO:0000256" key="1">
    <source>
        <dbReference type="ARBA" id="ARBA00022729"/>
    </source>
</evidence>
<organism evidence="5">
    <name type="scientific">uncultured bacterium Lac161</name>
    <dbReference type="NCBI Taxonomy" id="1403002"/>
    <lineage>
        <taxon>Bacteria</taxon>
        <taxon>environmental samples</taxon>
    </lineage>
</organism>
<dbReference type="EMBL" id="KF255994">
    <property type="protein sequence ID" value="AGW45546.1"/>
    <property type="molecule type" value="Genomic_DNA"/>
</dbReference>
<feature type="non-terminal residue" evidence="5">
    <location>
        <position position="1214"/>
    </location>
</feature>
<keyword evidence="1 3" id="KW-0732">Signal</keyword>
<dbReference type="Pfam" id="PF13385">
    <property type="entry name" value="Laminin_G_3"/>
    <property type="match status" value="5"/>
</dbReference>
<dbReference type="Gene3D" id="2.60.120.200">
    <property type="match status" value="5"/>
</dbReference>
<dbReference type="InterPro" id="IPR006558">
    <property type="entry name" value="LamG-like"/>
</dbReference>
<proteinExistence type="predicted"/>
<dbReference type="InterPro" id="IPR013320">
    <property type="entry name" value="ConA-like_dom_sf"/>
</dbReference>
<reference evidence="5" key="1">
    <citation type="submission" date="2013-06" db="EMBL/GenBank/DDBJ databases">
        <title>Functional metagenomics reveals novel beta-galactosidases not predictable from gene sequences.</title>
        <authorList>
            <person name="Cheng J."/>
            <person name="Engel K."/>
            <person name="Romantsov T."/>
            <person name="Neufeld J.D."/>
            <person name="Rose D.R."/>
            <person name="Charles T.C."/>
        </authorList>
    </citation>
    <scope>NUCLEOTIDE SEQUENCE</scope>
</reference>
<dbReference type="PANTHER" id="PTHR42535">
    <property type="entry name" value="OOKINETE PROTEIN, PUTATIVE-RELATED"/>
    <property type="match status" value="1"/>
</dbReference>
<evidence type="ECO:0000259" key="4">
    <source>
        <dbReference type="SMART" id="SM00560"/>
    </source>
</evidence>